<evidence type="ECO:0000256" key="1">
    <source>
        <dbReference type="ARBA" id="ARBA00004370"/>
    </source>
</evidence>
<dbReference type="Gene3D" id="3.10.20.310">
    <property type="entry name" value="membrane protein fhac"/>
    <property type="match status" value="1"/>
</dbReference>
<organism evidence="12 13">
    <name type="scientific">Desulfovibrio intestinalis</name>
    <dbReference type="NCBI Taxonomy" id="58621"/>
    <lineage>
        <taxon>Bacteria</taxon>
        <taxon>Pseudomonadati</taxon>
        <taxon>Thermodesulfobacteriota</taxon>
        <taxon>Desulfovibrionia</taxon>
        <taxon>Desulfovibrionales</taxon>
        <taxon>Desulfovibrionaceae</taxon>
        <taxon>Desulfovibrio</taxon>
    </lineage>
</organism>
<evidence type="ECO:0000256" key="9">
    <source>
        <dbReference type="SAM" id="MobiDB-lite"/>
    </source>
</evidence>
<dbReference type="InterPro" id="IPR034746">
    <property type="entry name" value="POTRA"/>
</dbReference>
<dbReference type="Pfam" id="PF03799">
    <property type="entry name" value="FtsQ_DivIB_C"/>
    <property type="match status" value="1"/>
</dbReference>
<evidence type="ECO:0000256" key="3">
    <source>
        <dbReference type="ARBA" id="ARBA00022519"/>
    </source>
</evidence>
<dbReference type="PROSITE" id="PS51779">
    <property type="entry name" value="POTRA"/>
    <property type="match status" value="1"/>
</dbReference>
<dbReference type="RefSeq" id="WP_183718232.1">
    <property type="nucleotide sequence ID" value="NZ_JACHGO010000002.1"/>
</dbReference>
<dbReference type="Pfam" id="PF08478">
    <property type="entry name" value="POTRA_1"/>
    <property type="match status" value="1"/>
</dbReference>
<sequence length="296" mass="32814">MPLALKKNARKTRNSYTRASVSSKKGQKASKLRMPAFLASGFGRIRGLSGLKSLAAVAVLLMGLGLILAGVCYTSLWLYNKAITSDFFITRHVDVAGNVRLSRDMVLQYGDLKEGDNSLAVSIAKVERNLRQTPWVEEVSVKRLLPDRFVIKLKERMPSFWVHREGTLYYANERGVAIAPVESKNFLSLPTLRVEAGAEDAIPFLARLMKDIQSGVLPVEAGAIASITLSPGRGIEIYLEDREMRLSIATDDWEGNLARLGVTLGDLARRHELRNVREVRAVNGNVWVLLNQAVQN</sequence>
<evidence type="ECO:0000256" key="4">
    <source>
        <dbReference type="ARBA" id="ARBA00022618"/>
    </source>
</evidence>
<dbReference type="PANTHER" id="PTHR35851:SF1">
    <property type="entry name" value="CELL DIVISION PROTEIN FTSQ"/>
    <property type="match status" value="1"/>
</dbReference>
<dbReference type="InterPro" id="IPR005548">
    <property type="entry name" value="Cell_div_FtsQ/DivIB_C"/>
</dbReference>
<keyword evidence="7 10" id="KW-0472">Membrane</keyword>
<evidence type="ECO:0000256" key="6">
    <source>
        <dbReference type="ARBA" id="ARBA00022989"/>
    </source>
</evidence>
<evidence type="ECO:0000256" key="5">
    <source>
        <dbReference type="ARBA" id="ARBA00022692"/>
    </source>
</evidence>
<feature type="region of interest" description="Disordered" evidence="9">
    <location>
        <begin position="1"/>
        <end position="27"/>
    </location>
</feature>
<dbReference type="EMBL" id="JACHGO010000002">
    <property type="protein sequence ID" value="MBB5142871.1"/>
    <property type="molecule type" value="Genomic_DNA"/>
</dbReference>
<dbReference type="PANTHER" id="PTHR35851">
    <property type="entry name" value="CELL DIVISION PROTEIN FTSQ"/>
    <property type="match status" value="1"/>
</dbReference>
<evidence type="ECO:0000256" key="8">
    <source>
        <dbReference type="ARBA" id="ARBA00023306"/>
    </source>
</evidence>
<evidence type="ECO:0000256" key="2">
    <source>
        <dbReference type="ARBA" id="ARBA00022475"/>
    </source>
</evidence>
<evidence type="ECO:0000256" key="10">
    <source>
        <dbReference type="SAM" id="Phobius"/>
    </source>
</evidence>
<keyword evidence="8" id="KW-0131">Cell cycle</keyword>
<evidence type="ECO:0000313" key="13">
    <source>
        <dbReference type="Proteomes" id="UP000539075"/>
    </source>
</evidence>
<keyword evidence="6 10" id="KW-1133">Transmembrane helix</keyword>
<proteinExistence type="predicted"/>
<evidence type="ECO:0000259" key="11">
    <source>
        <dbReference type="PROSITE" id="PS51779"/>
    </source>
</evidence>
<evidence type="ECO:0000256" key="7">
    <source>
        <dbReference type="ARBA" id="ARBA00023136"/>
    </source>
</evidence>
<keyword evidence="3" id="KW-0997">Cell inner membrane</keyword>
<dbReference type="GO" id="GO:0090529">
    <property type="term" value="P:cell septum assembly"/>
    <property type="evidence" value="ECO:0007669"/>
    <property type="project" value="InterPro"/>
</dbReference>
<accession>A0A7W8BZK9</accession>
<name>A0A7W8BZK9_9BACT</name>
<protein>
    <submittedName>
        <fullName evidence="12">Cell division protein FtsQ</fullName>
    </submittedName>
</protein>
<keyword evidence="2" id="KW-1003">Cell membrane</keyword>
<feature type="domain" description="POTRA" evidence="11">
    <location>
        <begin position="88"/>
        <end position="156"/>
    </location>
</feature>
<reference evidence="12 13" key="1">
    <citation type="submission" date="2020-08" db="EMBL/GenBank/DDBJ databases">
        <title>Genomic Encyclopedia of Type Strains, Phase IV (KMG-IV): sequencing the most valuable type-strain genomes for metagenomic binning, comparative biology and taxonomic classification.</title>
        <authorList>
            <person name="Goeker M."/>
        </authorList>
    </citation>
    <scope>NUCLEOTIDE SEQUENCE [LARGE SCALE GENOMIC DNA]</scope>
    <source>
        <strain evidence="12 13">DSM 11275</strain>
    </source>
</reference>
<dbReference type="GO" id="GO:0016020">
    <property type="term" value="C:membrane"/>
    <property type="evidence" value="ECO:0007669"/>
    <property type="project" value="UniProtKB-SubCell"/>
</dbReference>
<dbReference type="InterPro" id="IPR026579">
    <property type="entry name" value="FtsQ"/>
</dbReference>
<dbReference type="AlphaFoldDB" id="A0A7W8BZK9"/>
<evidence type="ECO:0000313" key="12">
    <source>
        <dbReference type="EMBL" id="MBB5142871.1"/>
    </source>
</evidence>
<gene>
    <name evidence="12" type="ORF">HNQ38_000950</name>
</gene>
<comment type="caution">
    <text evidence="12">The sequence shown here is derived from an EMBL/GenBank/DDBJ whole genome shotgun (WGS) entry which is preliminary data.</text>
</comment>
<feature type="compositionally biased region" description="Polar residues" evidence="9">
    <location>
        <begin position="14"/>
        <end position="24"/>
    </location>
</feature>
<comment type="subcellular location">
    <subcellularLocation>
        <location evidence="1">Membrane</location>
    </subcellularLocation>
</comment>
<dbReference type="InterPro" id="IPR013685">
    <property type="entry name" value="POTRA_FtsQ_type"/>
</dbReference>
<keyword evidence="4 12" id="KW-0132">Cell division</keyword>
<dbReference type="Proteomes" id="UP000539075">
    <property type="component" value="Unassembled WGS sequence"/>
</dbReference>
<keyword evidence="13" id="KW-1185">Reference proteome</keyword>
<feature type="transmembrane region" description="Helical" evidence="10">
    <location>
        <begin position="54"/>
        <end position="79"/>
    </location>
</feature>
<keyword evidence="5 10" id="KW-0812">Transmembrane</keyword>